<dbReference type="EMBL" id="QXJM01000040">
    <property type="protein sequence ID" value="RIE01076.1"/>
    <property type="molecule type" value="Genomic_DNA"/>
</dbReference>
<accession>A0A398CD16</accession>
<dbReference type="AlphaFoldDB" id="A0A398CD16"/>
<keyword evidence="1" id="KW-0472">Membrane</keyword>
<comment type="caution">
    <text evidence="2">The sequence shown here is derived from an EMBL/GenBank/DDBJ whole genome shotgun (WGS) entry which is preliminary data.</text>
</comment>
<proteinExistence type="predicted"/>
<keyword evidence="1" id="KW-1133">Transmembrane helix</keyword>
<keyword evidence="3" id="KW-1185">Reference proteome</keyword>
<feature type="transmembrane region" description="Helical" evidence="1">
    <location>
        <begin position="103"/>
        <end position="123"/>
    </location>
</feature>
<protein>
    <submittedName>
        <fullName evidence="2">Uncharacterized protein</fullName>
    </submittedName>
</protein>
<reference evidence="2 3" key="1">
    <citation type="submission" date="2018-09" db="EMBL/GenBank/DDBJ databases">
        <title>Cohnella cavernae sp. nov., isolated from a karst cave.</title>
        <authorList>
            <person name="Zhu H."/>
        </authorList>
    </citation>
    <scope>NUCLEOTIDE SEQUENCE [LARGE SCALE GENOMIC DNA]</scope>
    <source>
        <strain evidence="2 3">K2E09-144</strain>
    </source>
</reference>
<name>A0A398CD16_9BACL</name>
<organism evidence="2 3">
    <name type="scientific">Cohnella faecalis</name>
    <dbReference type="NCBI Taxonomy" id="2315694"/>
    <lineage>
        <taxon>Bacteria</taxon>
        <taxon>Bacillati</taxon>
        <taxon>Bacillota</taxon>
        <taxon>Bacilli</taxon>
        <taxon>Bacillales</taxon>
        <taxon>Paenibacillaceae</taxon>
        <taxon>Cohnella</taxon>
    </lineage>
</organism>
<dbReference type="Proteomes" id="UP000266340">
    <property type="component" value="Unassembled WGS sequence"/>
</dbReference>
<sequence>MTIEEDNMDREIKNDEDAKKFVDQYDYTGVYQSDYIFGEQVDVYKDIIGEKHTPEEMDQIIALAESDVEREYSNAIERDESNAIAANAIVTPHTVNNDASNPATLIVISIILAALVLLFVAPARRRWRK</sequence>
<gene>
    <name evidence="2" type="ORF">D3H35_21875</name>
</gene>
<evidence type="ECO:0000313" key="3">
    <source>
        <dbReference type="Proteomes" id="UP000266340"/>
    </source>
</evidence>
<evidence type="ECO:0000256" key="1">
    <source>
        <dbReference type="SAM" id="Phobius"/>
    </source>
</evidence>
<evidence type="ECO:0000313" key="2">
    <source>
        <dbReference type="EMBL" id="RIE01076.1"/>
    </source>
</evidence>
<keyword evidence="1" id="KW-0812">Transmembrane</keyword>